<dbReference type="AlphaFoldDB" id="A0A7I9Z3B5"/>
<reference evidence="2 3" key="1">
    <citation type="journal article" date="2019" name="Emerg. Microbes Infect.">
        <title>Comprehensive subspecies identification of 175 nontuberculous mycobacteria species based on 7547 genomic profiles.</title>
        <authorList>
            <person name="Matsumoto Y."/>
            <person name="Kinjo T."/>
            <person name="Motooka D."/>
            <person name="Nabeya D."/>
            <person name="Jung N."/>
            <person name="Uechi K."/>
            <person name="Horii T."/>
            <person name="Iida T."/>
            <person name="Fujita J."/>
            <person name="Nakamura S."/>
        </authorList>
    </citation>
    <scope>NUCLEOTIDE SEQUENCE [LARGE SCALE GENOMIC DNA]</scope>
    <source>
        <strain evidence="2 3">JCM 30726</strain>
    </source>
</reference>
<name>A0A7I9Z3B5_9MYCO</name>
<sequence>MARVEEDRHPGDTGGRARRGQDGGGAEERRHDTGDFQDVTARDGSQSTRAVTHRAMVTTAAPATITY</sequence>
<evidence type="ECO:0000313" key="2">
    <source>
        <dbReference type="EMBL" id="GFG95434.1"/>
    </source>
</evidence>
<evidence type="ECO:0000256" key="1">
    <source>
        <dbReference type="SAM" id="MobiDB-lite"/>
    </source>
</evidence>
<evidence type="ECO:0000313" key="3">
    <source>
        <dbReference type="Proteomes" id="UP000465301"/>
    </source>
</evidence>
<dbReference type="EMBL" id="BLLA01000001">
    <property type="protein sequence ID" value="GFG95434.1"/>
    <property type="molecule type" value="Genomic_DNA"/>
</dbReference>
<protein>
    <submittedName>
        <fullName evidence="2">Uncharacterized protein</fullName>
    </submittedName>
</protein>
<dbReference type="Proteomes" id="UP000465301">
    <property type="component" value="Unassembled WGS sequence"/>
</dbReference>
<organism evidence="2 3">
    <name type="scientific">Mycobacterium timonense</name>
    <dbReference type="NCBI Taxonomy" id="701043"/>
    <lineage>
        <taxon>Bacteria</taxon>
        <taxon>Bacillati</taxon>
        <taxon>Actinomycetota</taxon>
        <taxon>Actinomycetes</taxon>
        <taxon>Mycobacteriales</taxon>
        <taxon>Mycobacteriaceae</taxon>
        <taxon>Mycobacterium</taxon>
        <taxon>Mycobacterium avium complex (MAC)</taxon>
    </lineage>
</organism>
<gene>
    <name evidence="2" type="ORF">MTIM_13130</name>
</gene>
<accession>A0A7I9Z3B5</accession>
<feature type="region of interest" description="Disordered" evidence="1">
    <location>
        <begin position="1"/>
        <end position="53"/>
    </location>
</feature>
<keyword evidence="3" id="KW-1185">Reference proteome</keyword>
<proteinExistence type="predicted"/>
<feature type="compositionally biased region" description="Basic and acidic residues" evidence="1">
    <location>
        <begin position="1"/>
        <end position="11"/>
    </location>
</feature>
<comment type="caution">
    <text evidence="2">The sequence shown here is derived from an EMBL/GenBank/DDBJ whole genome shotgun (WGS) entry which is preliminary data.</text>
</comment>